<organism evidence="1 2">
    <name type="scientific">Candidatus Rhodoblastus alkanivorans</name>
    <dbReference type="NCBI Taxonomy" id="2954117"/>
    <lineage>
        <taxon>Bacteria</taxon>
        <taxon>Pseudomonadati</taxon>
        <taxon>Pseudomonadota</taxon>
        <taxon>Alphaproteobacteria</taxon>
        <taxon>Hyphomicrobiales</taxon>
        <taxon>Rhodoblastaceae</taxon>
        <taxon>Rhodoblastus</taxon>
    </lineage>
</organism>
<comment type="caution">
    <text evidence="1">The sequence shown here is derived from an EMBL/GenBank/DDBJ whole genome shotgun (WGS) entry which is preliminary data.</text>
</comment>
<accession>A0ABS9ZBE6</accession>
<sequence length="169" mass="18353">MFEGLRGIGRHRFDIGGIHAGHISDAEHVIALARETVRKGRFLALLDYFCVKAYIFMMVTLAAHSESPVVPGAISWVDKLVLATVNAPYSRNISSAILEECLAKMMIAGWPAHLASFFTELKPELVLSFASEHGVSQSNLTASYEAVKDFSGESNPGLEEQFVLLASAA</sequence>
<proteinExistence type="predicted"/>
<gene>
    <name evidence="1" type="ORF">K2U94_19710</name>
</gene>
<reference evidence="1" key="1">
    <citation type="journal article" date="2022" name="ISME J.">
        <title>Identification of active gaseous-alkane degraders at natural gas seeps.</title>
        <authorList>
            <person name="Farhan Ul Haque M."/>
            <person name="Hernandez M."/>
            <person name="Crombie A.T."/>
            <person name="Murrell J.C."/>
        </authorList>
    </citation>
    <scope>NUCLEOTIDE SEQUENCE</scope>
    <source>
        <strain evidence="1">PC2</strain>
    </source>
</reference>
<dbReference type="Proteomes" id="UP001139104">
    <property type="component" value="Unassembled WGS sequence"/>
</dbReference>
<dbReference type="EMBL" id="JAIVFP010000002">
    <property type="protein sequence ID" value="MCI4684968.1"/>
    <property type="molecule type" value="Genomic_DNA"/>
</dbReference>
<protein>
    <submittedName>
        <fullName evidence="1">Uncharacterized protein</fullName>
    </submittedName>
</protein>
<evidence type="ECO:0000313" key="1">
    <source>
        <dbReference type="EMBL" id="MCI4684968.1"/>
    </source>
</evidence>
<keyword evidence="2" id="KW-1185">Reference proteome</keyword>
<dbReference type="RefSeq" id="WP_243068997.1">
    <property type="nucleotide sequence ID" value="NZ_JAIVFK010000051.1"/>
</dbReference>
<evidence type="ECO:0000313" key="2">
    <source>
        <dbReference type="Proteomes" id="UP001139104"/>
    </source>
</evidence>
<name>A0ABS9ZBE6_9HYPH</name>